<protein>
    <submittedName>
        <fullName evidence="1">Uncharacterized protein</fullName>
    </submittedName>
</protein>
<accession>A0A0E9V3G2</accession>
<reference evidence="1" key="1">
    <citation type="submission" date="2014-11" db="EMBL/GenBank/DDBJ databases">
        <authorList>
            <person name="Amaro Gonzalez C."/>
        </authorList>
    </citation>
    <scope>NUCLEOTIDE SEQUENCE</scope>
</reference>
<reference evidence="1" key="2">
    <citation type="journal article" date="2015" name="Fish Shellfish Immunol.">
        <title>Early steps in the European eel (Anguilla anguilla)-Vibrio vulnificus interaction in the gills: Role of the RtxA13 toxin.</title>
        <authorList>
            <person name="Callol A."/>
            <person name="Pajuelo D."/>
            <person name="Ebbesson L."/>
            <person name="Teles M."/>
            <person name="MacKenzie S."/>
            <person name="Amaro C."/>
        </authorList>
    </citation>
    <scope>NUCLEOTIDE SEQUENCE</scope>
</reference>
<sequence>MYLNPLGLWQYYSLV</sequence>
<evidence type="ECO:0000313" key="1">
    <source>
        <dbReference type="EMBL" id="JAH71773.1"/>
    </source>
</evidence>
<proteinExistence type="predicted"/>
<organism evidence="1">
    <name type="scientific">Anguilla anguilla</name>
    <name type="common">European freshwater eel</name>
    <name type="synonym">Muraena anguilla</name>
    <dbReference type="NCBI Taxonomy" id="7936"/>
    <lineage>
        <taxon>Eukaryota</taxon>
        <taxon>Metazoa</taxon>
        <taxon>Chordata</taxon>
        <taxon>Craniata</taxon>
        <taxon>Vertebrata</taxon>
        <taxon>Euteleostomi</taxon>
        <taxon>Actinopterygii</taxon>
        <taxon>Neopterygii</taxon>
        <taxon>Teleostei</taxon>
        <taxon>Anguilliformes</taxon>
        <taxon>Anguillidae</taxon>
        <taxon>Anguilla</taxon>
    </lineage>
</organism>
<dbReference type="EMBL" id="GBXM01036804">
    <property type="protein sequence ID" value="JAH71773.1"/>
    <property type="molecule type" value="Transcribed_RNA"/>
</dbReference>
<name>A0A0E9V3G2_ANGAN</name>